<dbReference type="InterPro" id="IPR051612">
    <property type="entry name" value="Teichoic_Acid_Biosynth"/>
</dbReference>
<comment type="caution">
    <text evidence="1">The sequence shown here is derived from an EMBL/GenBank/DDBJ whole genome shotgun (WGS) entry which is preliminary data.</text>
</comment>
<evidence type="ECO:0000313" key="1">
    <source>
        <dbReference type="EMBL" id="MFC5386345.1"/>
    </source>
</evidence>
<reference evidence="2" key="1">
    <citation type="journal article" date="2019" name="Int. J. Syst. Evol. Microbiol.">
        <title>The Global Catalogue of Microorganisms (GCM) 10K type strain sequencing project: providing services to taxonomists for standard genome sequencing and annotation.</title>
        <authorList>
            <consortium name="The Broad Institute Genomics Platform"/>
            <consortium name="The Broad Institute Genome Sequencing Center for Infectious Disease"/>
            <person name="Wu L."/>
            <person name="Ma J."/>
        </authorList>
    </citation>
    <scope>NUCLEOTIDE SEQUENCE [LARGE SCALE GENOMIC DNA]</scope>
    <source>
        <strain evidence="2">CGMCC 4.1415</strain>
    </source>
</reference>
<dbReference type="Pfam" id="PF04464">
    <property type="entry name" value="Glyphos_transf"/>
    <property type="match status" value="1"/>
</dbReference>
<accession>A0ABW0GXF2</accession>
<keyword evidence="2" id="KW-1185">Reference proteome</keyword>
<dbReference type="PANTHER" id="PTHR37316:SF3">
    <property type="entry name" value="TEICHOIC ACID GLYCEROL-PHOSPHATE TRANSFERASE"/>
    <property type="match status" value="1"/>
</dbReference>
<evidence type="ECO:0000313" key="2">
    <source>
        <dbReference type="Proteomes" id="UP001596016"/>
    </source>
</evidence>
<dbReference type="Proteomes" id="UP001596016">
    <property type="component" value="Unassembled WGS sequence"/>
</dbReference>
<protein>
    <submittedName>
        <fullName evidence="1">CDP-glycerol glycerophosphotransferase family protein</fullName>
    </submittedName>
</protein>
<dbReference type="InterPro" id="IPR043148">
    <property type="entry name" value="TagF_C"/>
</dbReference>
<name>A0ABW0GXF2_9HYPH</name>
<proteinExistence type="predicted"/>
<dbReference type="InterPro" id="IPR007554">
    <property type="entry name" value="Glycerophosphate_synth"/>
</dbReference>
<sequence>MTDYSSTAFEAAYIRKPVVYYQFDHSDFFSSNHGYRPGYFDYTANGFGPVAQMQDQVLDAIEKALEGNEDPVYAQRRESFFAFRDGRCCERVYQEISRLLPDNG</sequence>
<gene>
    <name evidence="1" type="ORF">ACFPLB_10240</name>
</gene>
<organism evidence="1 2">
    <name type="scientific">Aquamicrobium segne</name>
    <dbReference type="NCBI Taxonomy" id="469547"/>
    <lineage>
        <taxon>Bacteria</taxon>
        <taxon>Pseudomonadati</taxon>
        <taxon>Pseudomonadota</taxon>
        <taxon>Alphaproteobacteria</taxon>
        <taxon>Hyphomicrobiales</taxon>
        <taxon>Phyllobacteriaceae</taxon>
        <taxon>Aquamicrobium</taxon>
    </lineage>
</organism>
<dbReference type="EMBL" id="JBHSLL010000028">
    <property type="protein sequence ID" value="MFC5386345.1"/>
    <property type="molecule type" value="Genomic_DNA"/>
</dbReference>
<dbReference type="PANTHER" id="PTHR37316">
    <property type="entry name" value="TEICHOIC ACID GLYCEROL-PHOSPHATE PRIMASE"/>
    <property type="match status" value="1"/>
</dbReference>
<dbReference type="RefSeq" id="WP_378229268.1">
    <property type="nucleotide sequence ID" value="NZ_JBHSLL010000028.1"/>
</dbReference>
<dbReference type="Gene3D" id="3.40.50.12580">
    <property type="match status" value="1"/>
</dbReference>